<dbReference type="Pfam" id="PF01022">
    <property type="entry name" value="HTH_5"/>
    <property type="match status" value="1"/>
</dbReference>
<dbReference type="Proteomes" id="UP000294901">
    <property type="component" value="Unassembled WGS sequence"/>
</dbReference>
<accession>A0A4R6JVU8</accession>
<proteinExistence type="predicted"/>
<keyword evidence="1" id="KW-0059">Arsenical resistance</keyword>
<dbReference type="InterPro" id="IPR036390">
    <property type="entry name" value="WH_DNA-bd_sf"/>
</dbReference>
<dbReference type="GO" id="GO:0003700">
    <property type="term" value="F:DNA-binding transcription factor activity"/>
    <property type="evidence" value="ECO:0007669"/>
    <property type="project" value="InterPro"/>
</dbReference>
<dbReference type="PANTHER" id="PTHR43428:SF1">
    <property type="entry name" value="ARSENATE REDUCTASE"/>
    <property type="match status" value="1"/>
</dbReference>
<dbReference type="InterPro" id="IPR001845">
    <property type="entry name" value="HTH_ArsR_DNA-bd_dom"/>
</dbReference>
<evidence type="ECO:0000313" key="4">
    <source>
        <dbReference type="Proteomes" id="UP000294901"/>
    </source>
</evidence>
<dbReference type="SMART" id="SM00418">
    <property type="entry name" value="HTH_ARSR"/>
    <property type="match status" value="1"/>
</dbReference>
<dbReference type="SMART" id="SM00226">
    <property type="entry name" value="LMWPc"/>
    <property type="match status" value="1"/>
</dbReference>
<dbReference type="RefSeq" id="WP_279536858.1">
    <property type="nucleotide sequence ID" value="NZ_SNWR01000001.1"/>
</dbReference>
<dbReference type="Gene3D" id="1.10.10.10">
    <property type="entry name" value="Winged helix-like DNA-binding domain superfamily/Winged helix DNA-binding domain"/>
    <property type="match status" value="1"/>
</dbReference>
<name>A0A4R6JVU8_9ACTN</name>
<dbReference type="InterPro" id="IPR011991">
    <property type="entry name" value="ArsR-like_HTH"/>
</dbReference>
<evidence type="ECO:0000256" key="1">
    <source>
        <dbReference type="ARBA" id="ARBA00022849"/>
    </source>
</evidence>
<feature type="domain" description="HTH arsR-type" evidence="2">
    <location>
        <begin position="1"/>
        <end position="91"/>
    </location>
</feature>
<gene>
    <name evidence="3" type="ORF">C8E87_3399</name>
</gene>
<dbReference type="InterPro" id="IPR036388">
    <property type="entry name" value="WH-like_DNA-bd_sf"/>
</dbReference>
<evidence type="ECO:0000259" key="2">
    <source>
        <dbReference type="PROSITE" id="PS50987"/>
    </source>
</evidence>
<dbReference type="GO" id="GO:0046685">
    <property type="term" value="P:response to arsenic-containing substance"/>
    <property type="evidence" value="ECO:0007669"/>
    <property type="project" value="UniProtKB-KW"/>
</dbReference>
<dbReference type="CDD" id="cd00090">
    <property type="entry name" value="HTH_ARSR"/>
    <property type="match status" value="1"/>
</dbReference>
<dbReference type="CDD" id="cd16345">
    <property type="entry name" value="LMWP_ArsC"/>
    <property type="match status" value="1"/>
</dbReference>
<sequence length="228" mass="25247">MEPEVFRAAGHPLRWRLLTALAEGDLRVQELTTRVEQPQNLVSYHLKELRKLSLVEARRSLADGRDTYYRLDLARCGQLLADAGGSLHPGLRWVSPPVPRSPGVRVLFLCTGNSSRSQMAEAFARRAGLEAYSAGSHPKPVHPRAVEVMAARGLDLGAARSKHLDEFAGQGFDRVITLCDKVREVCPDFPGARHWSIPDPAREPALFDAVADELDERIGFLLHTLARS</sequence>
<dbReference type="EMBL" id="SNWR01000001">
    <property type="protein sequence ID" value="TDO39701.1"/>
    <property type="molecule type" value="Genomic_DNA"/>
</dbReference>
<dbReference type="InterPro" id="IPR023485">
    <property type="entry name" value="Ptyr_pPase"/>
</dbReference>
<dbReference type="AlphaFoldDB" id="A0A4R6JVU8"/>
<dbReference type="Pfam" id="PF01451">
    <property type="entry name" value="LMWPc"/>
    <property type="match status" value="1"/>
</dbReference>
<comment type="caution">
    <text evidence="3">The sequence shown here is derived from an EMBL/GenBank/DDBJ whole genome shotgun (WGS) entry which is preliminary data.</text>
</comment>
<dbReference type="SUPFAM" id="SSF46785">
    <property type="entry name" value="Winged helix' DNA-binding domain"/>
    <property type="match status" value="1"/>
</dbReference>
<evidence type="ECO:0000313" key="3">
    <source>
        <dbReference type="EMBL" id="TDO39701.1"/>
    </source>
</evidence>
<dbReference type="SUPFAM" id="SSF52788">
    <property type="entry name" value="Phosphotyrosine protein phosphatases I"/>
    <property type="match status" value="1"/>
</dbReference>
<dbReference type="Gene3D" id="3.40.50.2300">
    <property type="match status" value="1"/>
</dbReference>
<dbReference type="NCBIfam" id="NF033788">
    <property type="entry name" value="HTH_metalloreg"/>
    <property type="match status" value="1"/>
</dbReference>
<dbReference type="PROSITE" id="PS50987">
    <property type="entry name" value="HTH_ARSR_2"/>
    <property type="match status" value="1"/>
</dbReference>
<dbReference type="PANTHER" id="PTHR43428">
    <property type="entry name" value="ARSENATE REDUCTASE"/>
    <property type="match status" value="1"/>
</dbReference>
<protein>
    <submittedName>
        <fullName evidence="3">Protein-tyrosine-phosphatase</fullName>
    </submittedName>
</protein>
<reference evidence="3 4" key="1">
    <citation type="submission" date="2019-03" db="EMBL/GenBank/DDBJ databases">
        <title>Sequencing the genomes of 1000 actinobacteria strains.</title>
        <authorList>
            <person name="Klenk H.-P."/>
        </authorList>
    </citation>
    <scope>NUCLEOTIDE SEQUENCE [LARGE SCALE GENOMIC DNA]</scope>
    <source>
        <strain evidence="3 4">DSM 43805</strain>
    </source>
</reference>
<dbReference type="InterPro" id="IPR036196">
    <property type="entry name" value="Ptyr_pPase_sf"/>
</dbReference>
<keyword evidence="4" id="KW-1185">Reference proteome</keyword>
<organism evidence="3 4">
    <name type="scientific">Paractinoplanes brasiliensis</name>
    <dbReference type="NCBI Taxonomy" id="52695"/>
    <lineage>
        <taxon>Bacteria</taxon>
        <taxon>Bacillati</taxon>
        <taxon>Actinomycetota</taxon>
        <taxon>Actinomycetes</taxon>
        <taxon>Micromonosporales</taxon>
        <taxon>Micromonosporaceae</taxon>
        <taxon>Paractinoplanes</taxon>
    </lineage>
</organism>